<evidence type="ECO:0000313" key="2">
    <source>
        <dbReference type="EMBL" id="JAS74298.1"/>
    </source>
</evidence>
<protein>
    <submittedName>
        <fullName evidence="2">Uncharacterized protein</fullName>
    </submittedName>
</protein>
<gene>
    <name evidence="2" type="ORF">g.3384</name>
</gene>
<reference evidence="2" key="1">
    <citation type="submission" date="2015-11" db="EMBL/GenBank/DDBJ databases">
        <title>De novo transcriptome assembly of four potential Pierce s Disease insect vectors from Arizona vineyards.</title>
        <authorList>
            <person name="Tassone E.E."/>
        </authorList>
    </citation>
    <scope>NUCLEOTIDE SEQUENCE</scope>
</reference>
<organism evidence="2">
    <name type="scientific">Homalodisca liturata</name>
    <dbReference type="NCBI Taxonomy" id="320908"/>
    <lineage>
        <taxon>Eukaryota</taxon>
        <taxon>Metazoa</taxon>
        <taxon>Ecdysozoa</taxon>
        <taxon>Arthropoda</taxon>
        <taxon>Hexapoda</taxon>
        <taxon>Insecta</taxon>
        <taxon>Pterygota</taxon>
        <taxon>Neoptera</taxon>
        <taxon>Paraneoptera</taxon>
        <taxon>Hemiptera</taxon>
        <taxon>Auchenorrhyncha</taxon>
        <taxon>Membracoidea</taxon>
        <taxon>Cicadellidae</taxon>
        <taxon>Cicadellinae</taxon>
        <taxon>Proconiini</taxon>
        <taxon>Homalodisca</taxon>
    </lineage>
</organism>
<feature type="region of interest" description="Disordered" evidence="1">
    <location>
        <begin position="73"/>
        <end position="147"/>
    </location>
</feature>
<dbReference type="EMBL" id="GECU01033408">
    <property type="protein sequence ID" value="JAS74298.1"/>
    <property type="molecule type" value="Transcribed_RNA"/>
</dbReference>
<dbReference type="AlphaFoldDB" id="A0A1B6HI05"/>
<accession>A0A1B6HI05</accession>
<sequence length="186" mass="20363">AEEIGCEIRVLKKKDVTIFYKNDPDAKNYGRLVTNPSDYENLVIKKLSIRLGKLKTDNTEALNDVEALLMPMQISNKRGDSASTQSSNDAEDSESMQSSNDVGGSVSMRSSDDAADSESMRSSGDAEGSESMQSSDNPQSPEDMEVSDVKWNTNGSSRMTILAWLLWHLGADTLSIGHEFNLTSED</sequence>
<evidence type="ECO:0000256" key="1">
    <source>
        <dbReference type="SAM" id="MobiDB-lite"/>
    </source>
</evidence>
<feature type="non-terminal residue" evidence="2">
    <location>
        <position position="1"/>
    </location>
</feature>
<proteinExistence type="predicted"/>
<feature type="compositionally biased region" description="Polar residues" evidence="1">
    <location>
        <begin position="130"/>
        <end position="140"/>
    </location>
</feature>
<name>A0A1B6HI05_9HEMI</name>
<feature type="compositionally biased region" description="Polar residues" evidence="1">
    <location>
        <begin position="73"/>
        <end position="88"/>
    </location>
</feature>
<feature type="non-terminal residue" evidence="2">
    <location>
        <position position="186"/>
    </location>
</feature>